<name>A0AAE7WE74_9CAUD</name>
<dbReference type="SUPFAM" id="SSF47413">
    <property type="entry name" value="lambda repressor-like DNA-binding domains"/>
    <property type="match status" value="1"/>
</dbReference>
<keyword evidence="1" id="KW-0238">DNA-binding</keyword>
<dbReference type="PANTHER" id="PTHR46558">
    <property type="entry name" value="TRACRIPTIONAL REGULATORY PROTEIN-RELATED-RELATED"/>
    <property type="match status" value="1"/>
</dbReference>
<dbReference type="InterPro" id="IPR001387">
    <property type="entry name" value="Cro/C1-type_HTH"/>
</dbReference>
<dbReference type="GO" id="GO:0003677">
    <property type="term" value="F:DNA binding"/>
    <property type="evidence" value="ECO:0007669"/>
    <property type="project" value="UniProtKB-KW"/>
</dbReference>
<reference evidence="3" key="1">
    <citation type="submission" date="2021-06" db="EMBL/GenBank/DDBJ databases">
        <title>Comparison of different enterococcal bacteriophages isolated from single source.</title>
        <authorList>
            <person name="Tkachev P.V."/>
            <person name="Azarov D.V."/>
            <person name="Goncharov N.E."/>
            <person name="Goncharov A.E."/>
            <person name="Suvorov A.N."/>
        </authorList>
    </citation>
    <scope>NUCLEOTIDE SEQUENCE [LARGE SCALE GENOMIC DNA]</scope>
</reference>
<dbReference type="PANTHER" id="PTHR46558:SF11">
    <property type="entry name" value="HTH-TYPE TRANSCRIPTIONAL REGULATOR XRE"/>
    <property type="match status" value="1"/>
</dbReference>
<accession>A0AAE7WE74</accession>
<keyword evidence="4" id="KW-1185">Reference proteome</keyword>
<organism evidence="3 4">
    <name type="scientific">Enterococcus phage VEsP-1</name>
    <dbReference type="NCBI Taxonomy" id="2859528"/>
    <lineage>
        <taxon>Viruses</taxon>
        <taxon>Duplodnaviria</taxon>
        <taxon>Heunggongvirae</taxon>
        <taxon>Uroviricota</taxon>
        <taxon>Caudoviricetes</taxon>
        <taxon>Vespunovirus</taxon>
        <taxon>Vespunovirus vesp1</taxon>
    </lineage>
</organism>
<dbReference type="Pfam" id="PF01381">
    <property type="entry name" value="HTH_3"/>
    <property type="match status" value="1"/>
</dbReference>
<sequence>MNTLERIKLLAKQRGITLKELASKVGIGENSLYRWDKTSPQSDKLQKVADYFDVSTDYLLGRTEKKKYYELSDKEKKDIAIQAEELIEGIANGENLNFYGEPATQEQKDRLLIAIRTAMEMNKEEAKKKFTRKDYRN</sequence>
<evidence type="ECO:0000256" key="1">
    <source>
        <dbReference type="ARBA" id="ARBA00023125"/>
    </source>
</evidence>
<protein>
    <recommendedName>
        <fullName evidence="2">HTH cro/C1-type domain-containing protein</fullName>
    </recommendedName>
</protein>
<dbReference type="Gene3D" id="1.10.260.40">
    <property type="entry name" value="lambda repressor-like DNA-binding domains"/>
    <property type="match status" value="1"/>
</dbReference>
<evidence type="ECO:0000313" key="3">
    <source>
        <dbReference type="EMBL" id="QYI86527.1"/>
    </source>
</evidence>
<dbReference type="EMBL" id="MZ333456">
    <property type="protein sequence ID" value="QYI86527.1"/>
    <property type="molecule type" value="Genomic_DNA"/>
</dbReference>
<feature type="domain" description="HTH cro/C1-type" evidence="2">
    <location>
        <begin position="7"/>
        <end position="59"/>
    </location>
</feature>
<dbReference type="SMART" id="SM00530">
    <property type="entry name" value="HTH_XRE"/>
    <property type="match status" value="1"/>
</dbReference>
<proteinExistence type="predicted"/>
<evidence type="ECO:0000313" key="4">
    <source>
        <dbReference type="Proteomes" id="UP000827317"/>
    </source>
</evidence>
<dbReference type="Proteomes" id="UP000827317">
    <property type="component" value="Segment"/>
</dbReference>
<dbReference type="InterPro" id="IPR010982">
    <property type="entry name" value="Lambda_DNA-bd_dom_sf"/>
</dbReference>
<dbReference type="PROSITE" id="PS50943">
    <property type="entry name" value="HTH_CROC1"/>
    <property type="match status" value="1"/>
</dbReference>
<dbReference type="CDD" id="cd00093">
    <property type="entry name" value="HTH_XRE"/>
    <property type="match status" value="1"/>
</dbReference>
<evidence type="ECO:0000259" key="2">
    <source>
        <dbReference type="PROSITE" id="PS50943"/>
    </source>
</evidence>